<comment type="caution">
    <text evidence="2">The sequence shown here is derived from an EMBL/GenBank/DDBJ whole genome shotgun (WGS) entry which is preliminary data.</text>
</comment>
<evidence type="ECO:0000313" key="3">
    <source>
        <dbReference type="Proteomes" id="UP000321558"/>
    </source>
</evidence>
<keyword evidence="1" id="KW-0175">Coiled coil</keyword>
<gene>
    <name evidence="2" type="ORF">OSO01_20910</name>
</gene>
<dbReference type="STRING" id="582851.GCA_900162665_01314"/>
<name>A0A511ZIT3_9BACI</name>
<dbReference type="OrthoDB" id="1097360at2"/>
<evidence type="ECO:0000313" key="2">
    <source>
        <dbReference type="EMBL" id="GEN87352.1"/>
    </source>
</evidence>
<keyword evidence="3" id="KW-1185">Reference proteome</keyword>
<evidence type="ECO:0000256" key="1">
    <source>
        <dbReference type="SAM" id="Coils"/>
    </source>
</evidence>
<reference evidence="2 3" key="1">
    <citation type="submission" date="2019-07" db="EMBL/GenBank/DDBJ databases">
        <title>Whole genome shotgun sequence of Oceanobacillus sojae NBRC 105379.</title>
        <authorList>
            <person name="Hosoyama A."/>
            <person name="Uohara A."/>
            <person name="Ohji S."/>
            <person name="Ichikawa N."/>
        </authorList>
    </citation>
    <scope>NUCLEOTIDE SEQUENCE [LARGE SCALE GENOMIC DNA]</scope>
    <source>
        <strain evidence="2 3">NBRC 105379</strain>
    </source>
</reference>
<dbReference type="EMBL" id="BJYM01000007">
    <property type="protein sequence ID" value="GEN87352.1"/>
    <property type="molecule type" value="Genomic_DNA"/>
</dbReference>
<dbReference type="RefSeq" id="WP_147210325.1">
    <property type="nucleotide sequence ID" value="NZ_BJYM01000007.1"/>
</dbReference>
<organism evidence="2 3">
    <name type="scientific">Oceanobacillus sojae</name>
    <dbReference type="NCBI Taxonomy" id="582851"/>
    <lineage>
        <taxon>Bacteria</taxon>
        <taxon>Bacillati</taxon>
        <taxon>Bacillota</taxon>
        <taxon>Bacilli</taxon>
        <taxon>Bacillales</taxon>
        <taxon>Bacillaceae</taxon>
        <taxon>Oceanobacillus</taxon>
    </lineage>
</organism>
<dbReference type="Proteomes" id="UP000321558">
    <property type="component" value="Unassembled WGS sequence"/>
</dbReference>
<sequence>MARWLLLLAAVDDNKNYFYLDIYRELEKIAKTDKDIEAAMQAWRDISSAEDERLAYKDRNQQSRKQQLLQEIEILRQKRKAAEERAELAEKKYNKLKRQYEQYKLKATEEKIKKLEAEEKSLLANREAAKIIIRYGNVVARNLFAQGMDSLFVQNVTGLSDKEVAALKMQIEEENMKDLF</sequence>
<proteinExistence type="predicted"/>
<dbReference type="AlphaFoldDB" id="A0A511ZIT3"/>
<accession>A0A511ZIT3</accession>
<protein>
    <submittedName>
        <fullName evidence="2">Uncharacterized protein</fullName>
    </submittedName>
</protein>
<feature type="coiled-coil region" evidence="1">
    <location>
        <begin position="46"/>
        <end position="132"/>
    </location>
</feature>